<evidence type="ECO:0000256" key="1">
    <source>
        <dbReference type="SAM" id="Phobius"/>
    </source>
</evidence>
<keyword evidence="1" id="KW-0812">Transmembrane</keyword>
<keyword evidence="1" id="KW-1133">Transmembrane helix</keyword>
<evidence type="ECO:0000313" key="2">
    <source>
        <dbReference type="EMBL" id="SOS75411.1"/>
    </source>
</evidence>
<reference evidence="3" key="1">
    <citation type="submission" date="2017-11" db="EMBL/GenBank/DDBJ databases">
        <authorList>
            <person name="Duchaud E."/>
        </authorList>
    </citation>
    <scope>NUCLEOTIDE SEQUENCE [LARGE SCALE GENOMIC DNA]</scope>
    <source>
        <strain evidence="3">Tenacibaculum sp. TNO020</strain>
    </source>
</reference>
<gene>
    <name evidence="2" type="ORF">TNO020_440189</name>
</gene>
<dbReference type="EMBL" id="OENF01000039">
    <property type="protein sequence ID" value="SOS75411.1"/>
    <property type="molecule type" value="Genomic_DNA"/>
</dbReference>
<dbReference type="Proteomes" id="UP000234211">
    <property type="component" value="Unassembled WGS sequence"/>
</dbReference>
<feature type="transmembrane region" description="Helical" evidence="1">
    <location>
        <begin position="42"/>
        <end position="68"/>
    </location>
</feature>
<proteinExistence type="predicted"/>
<keyword evidence="3" id="KW-1185">Reference proteome</keyword>
<dbReference type="AlphaFoldDB" id="A0A2H1YJ45"/>
<organism evidence="2 3">
    <name type="scientific">Tenacibaculum piscium</name>
    <dbReference type="NCBI Taxonomy" id="1458515"/>
    <lineage>
        <taxon>Bacteria</taxon>
        <taxon>Pseudomonadati</taxon>
        <taxon>Bacteroidota</taxon>
        <taxon>Flavobacteriia</taxon>
        <taxon>Flavobacteriales</taxon>
        <taxon>Flavobacteriaceae</taxon>
        <taxon>Tenacibaculum</taxon>
    </lineage>
</organism>
<accession>A0A2H1YJ45</accession>
<dbReference type="RefSeq" id="WP_101918038.1">
    <property type="nucleotide sequence ID" value="NZ_JAJGWS010000002.1"/>
</dbReference>
<evidence type="ECO:0000313" key="3">
    <source>
        <dbReference type="Proteomes" id="UP000234211"/>
    </source>
</evidence>
<feature type="transmembrane region" description="Helical" evidence="1">
    <location>
        <begin position="12"/>
        <end position="30"/>
    </location>
</feature>
<keyword evidence="1" id="KW-0472">Membrane</keyword>
<name>A0A2H1YJ45_9FLAO</name>
<protein>
    <submittedName>
        <fullName evidence="2">Uncharacterized protein</fullName>
    </submittedName>
</protein>
<dbReference type="OrthoDB" id="1432021at2"/>
<sequence length="148" mass="16996">MKNIKLSSKFSNLGLYASLLVLTIVIPTILNTVKNQGFNGKVIFGGIILFAMISFLTYLFMFVCSAEIKNNTLILKKQFRDPETYTFDKIEDITSFRLKTTKYTTVKMSKAPRNQGVEKYIIINSKSLFFKDKIDAEEKLKELKEISK</sequence>